<evidence type="ECO:0000313" key="2">
    <source>
        <dbReference type="EMBL" id="GBN89673.1"/>
    </source>
</evidence>
<name>A0A4Y2SPN1_ARAVE</name>
<dbReference type="AlphaFoldDB" id="A0A4Y2SPN1"/>
<reference evidence="2 5" key="1">
    <citation type="journal article" date="2019" name="Sci. Rep.">
        <title>Orb-weaving spider Araneus ventricosus genome elucidates the spidroin gene catalogue.</title>
        <authorList>
            <person name="Kono N."/>
            <person name="Nakamura H."/>
            <person name="Ohtoshi R."/>
            <person name="Moran D.A.P."/>
            <person name="Shinohara A."/>
            <person name="Yoshida Y."/>
            <person name="Fujiwara M."/>
            <person name="Mori M."/>
            <person name="Tomita M."/>
            <person name="Arakawa K."/>
        </authorList>
    </citation>
    <scope>NUCLEOTIDE SEQUENCE [LARGE SCALE GENOMIC DNA]</scope>
</reference>
<dbReference type="EMBL" id="BGPR01022909">
    <property type="protein sequence ID" value="GBN89673.1"/>
    <property type="molecule type" value="Genomic_DNA"/>
</dbReference>
<evidence type="ECO:0000313" key="5">
    <source>
        <dbReference type="Proteomes" id="UP000499080"/>
    </source>
</evidence>
<sequence length="101" mass="11418">MLKILRRSEEDTSLQVKSIFLVKYISQKVVLYSLNNFNFVSVVGIPDWVGRERNIRKLTGKLSGSALKNSKPAICLRDHGIDVLRKIKFGVKADPKISDCI</sequence>
<dbReference type="Proteomes" id="UP000499080">
    <property type="component" value="Unassembled WGS sequence"/>
</dbReference>
<dbReference type="EMBL" id="BGPR01022924">
    <property type="protein sequence ID" value="GBN89701.1"/>
    <property type="molecule type" value="Genomic_DNA"/>
</dbReference>
<dbReference type="EMBL" id="BGPR01022927">
    <property type="protein sequence ID" value="GBN89707.1"/>
    <property type="molecule type" value="Genomic_DNA"/>
</dbReference>
<evidence type="ECO:0000313" key="1">
    <source>
        <dbReference type="EMBL" id="GBN89648.1"/>
    </source>
</evidence>
<gene>
    <name evidence="1" type="ORF">AVEN_125661_1</name>
    <name evidence="4" type="ORF">AVEN_174840_1</name>
    <name evidence="3" type="ORF">AVEN_212070_1</name>
    <name evidence="2" type="ORF">AVEN_258145_1</name>
</gene>
<comment type="caution">
    <text evidence="2">The sequence shown here is derived from an EMBL/GenBank/DDBJ whole genome shotgun (WGS) entry which is preliminary data.</text>
</comment>
<keyword evidence="5" id="KW-1185">Reference proteome</keyword>
<evidence type="ECO:0000313" key="3">
    <source>
        <dbReference type="EMBL" id="GBN89701.1"/>
    </source>
</evidence>
<dbReference type="EMBL" id="BGPR01022900">
    <property type="protein sequence ID" value="GBN89648.1"/>
    <property type="molecule type" value="Genomic_DNA"/>
</dbReference>
<proteinExistence type="predicted"/>
<organism evidence="2 5">
    <name type="scientific">Araneus ventricosus</name>
    <name type="common">Orbweaver spider</name>
    <name type="synonym">Epeira ventricosa</name>
    <dbReference type="NCBI Taxonomy" id="182803"/>
    <lineage>
        <taxon>Eukaryota</taxon>
        <taxon>Metazoa</taxon>
        <taxon>Ecdysozoa</taxon>
        <taxon>Arthropoda</taxon>
        <taxon>Chelicerata</taxon>
        <taxon>Arachnida</taxon>
        <taxon>Araneae</taxon>
        <taxon>Araneomorphae</taxon>
        <taxon>Entelegynae</taxon>
        <taxon>Araneoidea</taxon>
        <taxon>Araneidae</taxon>
        <taxon>Araneus</taxon>
    </lineage>
</organism>
<evidence type="ECO:0000313" key="4">
    <source>
        <dbReference type="EMBL" id="GBN89707.1"/>
    </source>
</evidence>
<accession>A0A4Y2SPN1</accession>
<protein>
    <submittedName>
        <fullName evidence="2">Uncharacterized protein</fullName>
    </submittedName>
</protein>